<dbReference type="SUPFAM" id="SSF48576">
    <property type="entry name" value="Terpenoid synthases"/>
    <property type="match status" value="1"/>
</dbReference>
<reference evidence="4 5" key="1">
    <citation type="submission" date="2021-03" db="EMBL/GenBank/DDBJ databases">
        <title>Sequencing the genomes of 1000 actinobacteria strains.</title>
        <authorList>
            <person name="Klenk H.-P."/>
        </authorList>
    </citation>
    <scope>NUCLEOTIDE SEQUENCE [LARGE SCALE GENOMIC DNA]</scope>
    <source>
        <strain evidence="4 5">DSM 44580</strain>
    </source>
</reference>
<dbReference type="Gene3D" id="1.10.600.10">
    <property type="entry name" value="Farnesyl Diphosphate Synthase"/>
    <property type="match status" value="1"/>
</dbReference>
<dbReference type="NCBIfam" id="NF041169">
    <property type="entry name" value="f2_encap_cargo4"/>
    <property type="match status" value="1"/>
</dbReference>
<dbReference type="InterPro" id="IPR008949">
    <property type="entry name" value="Isoprenoid_synthase_dom_sf"/>
</dbReference>
<organism evidence="4 5">
    <name type="scientific">Crossiella equi</name>
    <dbReference type="NCBI Taxonomy" id="130796"/>
    <lineage>
        <taxon>Bacteria</taxon>
        <taxon>Bacillati</taxon>
        <taxon>Actinomycetota</taxon>
        <taxon>Actinomycetes</taxon>
        <taxon>Pseudonocardiales</taxon>
        <taxon>Pseudonocardiaceae</taxon>
        <taxon>Crossiella</taxon>
    </lineage>
</organism>
<sequence>MTVTAAVTGERSAEDLLSWSRSLTEPALRSAVDTLPPSMRLGTGYHLGWWDREGEPSEANPGKWIRPALVLLSARTVGGRAEDAVPAAVAVELVHNFSLVHDDVMDGDRLRRHRPTAWTVFGTANAILFGDAMLGLASQVLARDGGPTAGTAVAWLNDYVLALCEGQGADLAFEERDTVSLDECLAMVAGKTGALLAGACALGALAGGGDHDQVQALRQFGEHLGLAFQLVDDLLGIWGATAQTGKPCGQDLVNRKKSLPVVAALAAGTWQSEALADFYSRPEPLGQAEVEEMAALVESAGGKRWTQREASRQVAAAVACLEKGAREPVAASQLLTLANLITRRDH</sequence>
<dbReference type="GO" id="GO:0004311">
    <property type="term" value="F:geranylgeranyl diphosphate synthase activity"/>
    <property type="evidence" value="ECO:0007669"/>
    <property type="project" value="UniProtKB-EC"/>
</dbReference>
<evidence type="ECO:0000256" key="1">
    <source>
        <dbReference type="ARBA" id="ARBA00022723"/>
    </source>
</evidence>
<gene>
    <name evidence="4" type="ORF">JOF53_007434</name>
</gene>
<dbReference type="InterPro" id="IPR000092">
    <property type="entry name" value="Polyprenyl_synt"/>
</dbReference>
<dbReference type="EC" id="2.5.1.29" evidence="4"/>
<dbReference type="CDD" id="cd00685">
    <property type="entry name" value="Trans_IPPS_HT"/>
    <property type="match status" value="1"/>
</dbReference>
<evidence type="ECO:0000313" key="5">
    <source>
        <dbReference type="Proteomes" id="UP001519363"/>
    </source>
</evidence>
<dbReference type="RefSeq" id="WP_086781884.1">
    <property type="nucleotide sequence ID" value="NZ_JAGIOO010000001.1"/>
</dbReference>
<evidence type="ECO:0000256" key="3">
    <source>
        <dbReference type="RuleBase" id="RU004466"/>
    </source>
</evidence>
<dbReference type="SFLD" id="SFLDG01017">
    <property type="entry name" value="Polyprenyl_Transferase_Like"/>
    <property type="match status" value="1"/>
</dbReference>
<accession>A0ABS5AQN8</accession>
<dbReference type="PANTHER" id="PTHR12001">
    <property type="entry name" value="GERANYLGERANYL PYROPHOSPHATE SYNTHASE"/>
    <property type="match status" value="1"/>
</dbReference>
<dbReference type="PANTHER" id="PTHR12001:SF86">
    <property type="entry name" value="GERANYLGERANYL DIPHOSPHATE SYNTHASE"/>
    <property type="match status" value="1"/>
</dbReference>
<dbReference type="Pfam" id="PF00348">
    <property type="entry name" value="polyprenyl_synt"/>
    <property type="match status" value="1"/>
</dbReference>
<keyword evidence="2" id="KW-0460">Magnesium</keyword>
<dbReference type="GO" id="GO:0004337">
    <property type="term" value="F:(2E,6E)-farnesyl diphosphate synthase activity"/>
    <property type="evidence" value="ECO:0007669"/>
    <property type="project" value="UniProtKB-EC"/>
</dbReference>
<keyword evidence="3 4" id="KW-0808">Transferase</keyword>
<protein>
    <submittedName>
        <fullName evidence="4">Geranylgeranyl diphosphate synthase type I</fullName>
        <ecNumber evidence="4">2.5.1.1</ecNumber>
        <ecNumber evidence="4">2.5.1.10</ecNumber>
        <ecNumber evidence="4">2.5.1.29</ecNumber>
    </submittedName>
</protein>
<keyword evidence="1" id="KW-0479">Metal-binding</keyword>
<dbReference type="Proteomes" id="UP001519363">
    <property type="component" value="Unassembled WGS sequence"/>
</dbReference>
<dbReference type="EMBL" id="JAGIOO010000001">
    <property type="protein sequence ID" value="MBP2478562.1"/>
    <property type="molecule type" value="Genomic_DNA"/>
</dbReference>
<evidence type="ECO:0000313" key="4">
    <source>
        <dbReference type="EMBL" id="MBP2478562.1"/>
    </source>
</evidence>
<proteinExistence type="inferred from homology"/>
<name>A0ABS5AQN8_9PSEU</name>
<dbReference type="GO" id="GO:0004161">
    <property type="term" value="F:dimethylallyltranstransferase activity"/>
    <property type="evidence" value="ECO:0007669"/>
    <property type="project" value="UniProtKB-EC"/>
</dbReference>
<dbReference type="EC" id="2.5.1.1" evidence="4"/>
<keyword evidence="5" id="KW-1185">Reference proteome</keyword>
<dbReference type="EC" id="2.5.1.10" evidence="4"/>
<comment type="caution">
    <text evidence="4">The sequence shown here is derived from an EMBL/GenBank/DDBJ whole genome shotgun (WGS) entry which is preliminary data.</text>
</comment>
<dbReference type="InterPro" id="IPR033749">
    <property type="entry name" value="Polyprenyl_synt_CS"/>
</dbReference>
<dbReference type="SFLD" id="SFLDS00005">
    <property type="entry name" value="Isoprenoid_Synthase_Type_I"/>
    <property type="match status" value="1"/>
</dbReference>
<evidence type="ECO:0000256" key="2">
    <source>
        <dbReference type="ARBA" id="ARBA00022842"/>
    </source>
</evidence>
<dbReference type="PROSITE" id="PS00723">
    <property type="entry name" value="POLYPRENYL_SYNTHASE_1"/>
    <property type="match status" value="1"/>
</dbReference>
<comment type="similarity">
    <text evidence="3">Belongs to the FPP/GGPP synthase family.</text>
</comment>
<dbReference type="PROSITE" id="PS00444">
    <property type="entry name" value="POLYPRENYL_SYNTHASE_2"/>
    <property type="match status" value="1"/>
</dbReference>